<accession>X1EZA9</accession>
<dbReference type="EMBL" id="BART01041015">
    <property type="protein sequence ID" value="GAH22464.1"/>
    <property type="molecule type" value="Genomic_DNA"/>
</dbReference>
<gene>
    <name evidence="1" type="ORF">S01H4_66319</name>
</gene>
<sequence>NVIITNYETTIKENENYYIKEKGGKVTEYWVPNTIQILRTENISERILLLKNRPQSIIYEINVKLDDSGFNEIK</sequence>
<organism evidence="1">
    <name type="scientific">marine sediment metagenome</name>
    <dbReference type="NCBI Taxonomy" id="412755"/>
    <lineage>
        <taxon>unclassified sequences</taxon>
        <taxon>metagenomes</taxon>
        <taxon>ecological metagenomes</taxon>
    </lineage>
</organism>
<name>X1EZA9_9ZZZZ</name>
<proteinExistence type="predicted"/>
<reference evidence="1" key="1">
    <citation type="journal article" date="2014" name="Front. Microbiol.">
        <title>High frequency of phylogenetically diverse reductive dehalogenase-homologous genes in deep subseafloor sedimentary metagenomes.</title>
        <authorList>
            <person name="Kawai M."/>
            <person name="Futagami T."/>
            <person name="Toyoda A."/>
            <person name="Takaki Y."/>
            <person name="Nishi S."/>
            <person name="Hori S."/>
            <person name="Arai W."/>
            <person name="Tsubouchi T."/>
            <person name="Morono Y."/>
            <person name="Uchiyama I."/>
            <person name="Ito T."/>
            <person name="Fujiyama A."/>
            <person name="Inagaki F."/>
            <person name="Takami H."/>
        </authorList>
    </citation>
    <scope>NUCLEOTIDE SEQUENCE</scope>
    <source>
        <strain evidence="1">Expedition CK06-06</strain>
    </source>
</reference>
<protein>
    <submittedName>
        <fullName evidence="1">Uncharacterized protein</fullName>
    </submittedName>
</protein>
<evidence type="ECO:0000313" key="1">
    <source>
        <dbReference type="EMBL" id="GAH22464.1"/>
    </source>
</evidence>
<feature type="non-terminal residue" evidence="1">
    <location>
        <position position="1"/>
    </location>
</feature>
<dbReference type="AlphaFoldDB" id="X1EZA9"/>
<comment type="caution">
    <text evidence="1">The sequence shown here is derived from an EMBL/GenBank/DDBJ whole genome shotgun (WGS) entry which is preliminary data.</text>
</comment>